<evidence type="ECO:0000313" key="3">
    <source>
        <dbReference type="Proteomes" id="UP001175001"/>
    </source>
</evidence>
<name>A0AA39YVL2_9PEZI</name>
<dbReference type="EMBL" id="JAUJDW010000015">
    <property type="protein sequence ID" value="KAK0659065.1"/>
    <property type="molecule type" value="Genomic_DNA"/>
</dbReference>
<sequence>MATTSTSASSTVAPEPQYESGFASDEDFQHKRSLLERLKSDNQRRKARVAELRRQRKERARRRLQLQIRQQELLNHHCQMELDAEVARAQLQDDDDLTETEAEVAREMEVYGLTDPDDGADEDLSVMSYRATAVDTRF</sequence>
<feature type="compositionally biased region" description="Basic and acidic residues" evidence="1">
    <location>
        <begin position="27"/>
        <end position="53"/>
    </location>
</feature>
<feature type="compositionally biased region" description="Low complexity" evidence="1">
    <location>
        <begin position="1"/>
        <end position="11"/>
    </location>
</feature>
<proteinExistence type="predicted"/>
<reference evidence="2" key="1">
    <citation type="submission" date="2023-06" db="EMBL/GenBank/DDBJ databases">
        <title>Multi-omics analyses reveal the molecular pathogenesis toolkit of Lasiodiplodia hormozganensis, a cross-kingdom pathogen.</title>
        <authorList>
            <person name="Felix C."/>
            <person name="Meneses R."/>
            <person name="Goncalves M.F.M."/>
            <person name="Tilleman L."/>
            <person name="Duarte A.S."/>
            <person name="Jorrin-Novo J.V."/>
            <person name="Van De Peer Y."/>
            <person name="Deforce D."/>
            <person name="Van Nieuwerburgh F."/>
            <person name="Esteves A.C."/>
            <person name="Alves A."/>
        </authorList>
    </citation>
    <scope>NUCLEOTIDE SEQUENCE</scope>
    <source>
        <strain evidence="2">CBS 339.90</strain>
    </source>
</reference>
<dbReference type="Proteomes" id="UP001175001">
    <property type="component" value="Unassembled WGS sequence"/>
</dbReference>
<feature type="region of interest" description="Disordered" evidence="1">
    <location>
        <begin position="1"/>
        <end position="56"/>
    </location>
</feature>
<organism evidence="2 3">
    <name type="scientific">Lasiodiplodia hormozganensis</name>
    <dbReference type="NCBI Taxonomy" id="869390"/>
    <lineage>
        <taxon>Eukaryota</taxon>
        <taxon>Fungi</taxon>
        <taxon>Dikarya</taxon>
        <taxon>Ascomycota</taxon>
        <taxon>Pezizomycotina</taxon>
        <taxon>Dothideomycetes</taxon>
        <taxon>Dothideomycetes incertae sedis</taxon>
        <taxon>Botryosphaeriales</taxon>
        <taxon>Botryosphaeriaceae</taxon>
        <taxon>Lasiodiplodia</taxon>
    </lineage>
</organism>
<dbReference type="AlphaFoldDB" id="A0AA39YVL2"/>
<keyword evidence="3" id="KW-1185">Reference proteome</keyword>
<accession>A0AA39YVL2</accession>
<gene>
    <name evidence="2" type="ORF">DIS24_g4332</name>
</gene>
<evidence type="ECO:0000313" key="2">
    <source>
        <dbReference type="EMBL" id="KAK0659065.1"/>
    </source>
</evidence>
<comment type="caution">
    <text evidence="2">The sequence shown here is derived from an EMBL/GenBank/DDBJ whole genome shotgun (WGS) entry which is preliminary data.</text>
</comment>
<protein>
    <submittedName>
        <fullName evidence="2">Uncharacterized protein</fullName>
    </submittedName>
</protein>
<evidence type="ECO:0000256" key="1">
    <source>
        <dbReference type="SAM" id="MobiDB-lite"/>
    </source>
</evidence>